<evidence type="ECO:0000256" key="8">
    <source>
        <dbReference type="ARBA" id="ARBA00023040"/>
    </source>
</evidence>
<evidence type="ECO:0000256" key="18">
    <source>
        <dbReference type="SAM" id="MobiDB-lite"/>
    </source>
</evidence>
<feature type="compositionally biased region" description="Basic residues" evidence="18">
    <location>
        <begin position="1450"/>
        <end position="1461"/>
    </location>
</feature>
<dbReference type="EMBL" id="CAJPVJ010004838">
    <property type="protein sequence ID" value="CAG2168971.1"/>
    <property type="molecule type" value="Genomic_DNA"/>
</dbReference>
<dbReference type="InterPro" id="IPR057366">
    <property type="entry name" value="TRPM-like"/>
</dbReference>
<dbReference type="Pfam" id="PF18139">
    <property type="entry name" value="LSDAT_euk"/>
    <property type="match status" value="1"/>
</dbReference>
<keyword evidence="10" id="KW-1015">Disulfide bond</keyword>
<dbReference type="PROSITE" id="PS50259">
    <property type="entry name" value="G_PROTEIN_RECEP_F3_4"/>
    <property type="match status" value="1"/>
</dbReference>
<keyword evidence="7" id="KW-0770">Synapse</keyword>
<dbReference type="Pfam" id="PF25508">
    <property type="entry name" value="TRPM2"/>
    <property type="match status" value="1"/>
</dbReference>
<evidence type="ECO:0000256" key="10">
    <source>
        <dbReference type="ARBA" id="ARBA00023157"/>
    </source>
</evidence>
<keyword evidence="3" id="KW-1003">Cell membrane</keyword>
<feature type="compositionally biased region" description="Basic residues" evidence="18">
    <location>
        <begin position="1402"/>
        <end position="1414"/>
    </location>
</feature>
<feature type="non-terminal residue" evidence="21">
    <location>
        <position position="1542"/>
    </location>
</feature>
<evidence type="ECO:0000256" key="9">
    <source>
        <dbReference type="ARBA" id="ARBA00023136"/>
    </source>
</evidence>
<keyword evidence="12" id="KW-0325">Glycoprotein</keyword>
<evidence type="ECO:0000256" key="2">
    <source>
        <dbReference type="ARBA" id="ARBA00007242"/>
    </source>
</evidence>
<dbReference type="Proteomes" id="UP000728032">
    <property type="component" value="Unassembled WGS sequence"/>
</dbReference>
<evidence type="ECO:0000256" key="11">
    <source>
        <dbReference type="ARBA" id="ARBA00023170"/>
    </source>
</evidence>
<evidence type="ECO:0000256" key="15">
    <source>
        <dbReference type="ARBA" id="ARBA00023273"/>
    </source>
</evidence>
<keyword evidence="4 19" id="KW-0812">Transmembrane</keyword>
<protein>
    <recommendedName>
        <fullName evidence="20">G-protein coupled receptors family 3 profile domain-containing protein</fullName>
    </recommendedName>
</protein>
<dbReference type="GO" id="GO:0004930">
    <property type="term" value="F:G protein-coupled receptor activity"/>
    <property type="evidence" value="ECO:0007669"/>
    <property type="project" value="UniProtKB-KW"/>
</dbReference>
<evidence type="ECO:0000256" key="4">
    <source>
        <dbReference type="ARBA" id="ARBA00022692"/>
    </source>
</evidence>
<feature type="coiled-coil region" evidence="17">
    <location>
        <begin position="648"/>
        <end position="675"/>
    </location>
</feature>
<feature type="transmembrane region" description="Helical" evidence="19">
    <location>
        <begin position="1346"/>
        <end position="1369"/>
    </location>
</feature>
<evidence type="ECO:0000256" key="13">
    <source>
        <dbReference type="ARBA" id="ARBA00023224"/>
    </source>
</evidence>
<accession>A0A7R9M1B1</accession>
<feature type="transmembrane region" description="Helical" evidence="19">
    <location>
        <begin position="417"/>
        <end position="437"/>
    </location>
</feature>
<evidence type="ECO:0000256" key="6">
    <source>
        <dbReference type="ARBA" id="ARBA00022989"/>
    </source>
</evidence>
<feature type="domain" description="G-protein coupled receptors family 3 profile" evidence="20">
    <location>
        <begin position="387"/>
        <end position="596"/>
    </location>
</feature>
<reference evidence="21" key="1">
    <citation type="submission" date="2020-11" db="EMBL/GenBank/DDBJ databases">
        <authorList>
            <person name="Tran Van P."/>
        </authorList>
    </citation>
    <scope>NUCLEOTIDE SEQUENCE</scope>
</reference>
<proteinExistence type="inferred from homology"/>
<evidence type="ECO:0000256" key="5">
    <source>
        <dbReference type="ARBA" id="ARBA00022729"/>
    </source>
</evidence>
<feature type="transmembrane region" description="Helical" evidence="19">
    <location>
        <begin position="538"/>
        <end position="557"/>
    </location>
</feature>
<feature type="compositionally biased region" description="Low complexity" evidence="18">
    <location>
        <begin position="1421"/>
        <end position="1434"/>
    </location>
</feature>
<keyword evidence="15" id="KW-0966">Cell projection</keyword>
<evidence type="ECO:0000313" key="21">
    <source>
        <dbReference type="EMBL" id="CAD7651738.1"/>
    </source>
</evidence>
<dbReference type="OrthoDB" id="2129233at2759"/>
<feature type="region of interest" description="Disordered" evidence="18">
    <location>
        <begin position="1388"/>
        <end position="1463"/>
    </location>
</feature>
<keyword evidence="6 19" id="KW-1133">Transmembrane helix</keyword>
<evidence type="ECO:0000256" key="14">
    <source>
        <dbReference type="ARBA" id="ARBA00023257"/>
    </source>
</evidence>
<keyword evidence="13" id="KW-0807">Transducer</keyword>
<evidence type="ECO:0000259" key="20">
    <source>
        <dbReference type="PROSITE" id="PS50259"/>
    </source>
</evidence>
<feature type="transmembrane region" description="Helical" evidence="19">
    <location>
        <begin position="1503"/>
        <end position="1523"/>
    </location>
</feature>
<evidence type="ECO:0000256" key="3">
    <source>
        <dbReference type="ARBA" id="ARBA00022475"/>
    </source>
</evidence>
<keyword evidence="8" id="KW-0297">G-protein coupled receptor</keyword>
<evidence type="ECO:0000256" key="19">
    <source>
        <dbReference type="SAM" id="Phobius"/>
    </source>
</evidence>
<keyword evidence="17" id="KW-0175">Coiled coil</keyword>
<organism evidence="21">
    <name type="scientific">Oppiella nova</name>
    <dbReference type="NCBI Taxonomy" id="334625"/>
    <lineage>
        <taxon>Eukaryota</taxon>
        <taxon>Metazoa</taxon>
        <taxon>Ecdysozoa</taxon>
        <taxon>Arthropoda</taxon>
        <taxon>Chelicerata</taxon>
        <taxon>Arachnida</taxon>
        <taxon>Acari</taxon>
        <taxon>Acariformes</taxon>
        <taxon>Sarcoptiformes</taxon>
        <taxon>Oribatida</taxon>
        <taxon>Brachypylina</taxon>
        <taxon>Oppioidea</taxon>
        <taxon>Oppiidae</taxon>
        <taxon>Oppiella</taxon>
    </lineage>
</organism>
<feature type="compositionally biased region" description="Polar residues" evidence="18">
    <location>
        <begin position="690"/>
        <end position="712"/>
    </location>
</feature>
<dbReference type="InterPro" id="IPR043458">
    <property type="entry name" value="GPR158/179"/>
</dbReference>
<feature type="transmembrane region" description="Helical" evidence="19">
    <location>
        <begin position="457"/>
        <end position="475"/>
    </location>
</feature>
<dbReference type="CDD" id="cd15293">
    <property type="entry name" value="7tmC_GPR158-like"/>
    <property type="match status" value="1"/>
</dbReference>
<dbReference type="EMBL" id="OC919663">
    <property type="protein sequence ID" value="CAD7651738.1"/>
    <property type="molecule type" value="Genomic_DNA"/>
</dbReference>
<comment type="subcellular location">
    <subcellularLocation>
        <location evidence="1">Cell projection</location>
        <location evidence="1">Neuron projection</location>
    </subcellularLocation>
    <subcellularLocation>
        <location evidence="16">Postsynaptic cell membrane</location>
        <topology evidence="16">Multi-pass membrane protein</topology>
    </subcellularLocation>
</comment>
<feature type="region of interest" description="Disordered" evidence="18">
    <location>
        <begin position="684"/>
        <end position="712"/>
    </location>
</feature>
<name>A0A7R9M1B1_9ACAR</name>
<sequence>MSIQRPNQMSRLICGPQLMLSHICIQMLKIIILCLMAPSVYVSPQFTPIQDYTHSHHNHSQNEIILQVIDRISRGYECTDIKRQVVLNEETLVRVTVDAIVYLTKPLTNNSQYETTWKGVELLSKILSKYQPESDGFQMMRSSLDQLIQMDSNIYRLRIAWITGNEHRNDHLNIHYFEIDSTNLEMKDEMNKLLVLDTSWIPKSFIKPLVMRRSLGVIGSEWSNVYFDCDLKLWFISYTALILDNSQQNSGSEKSIRGIISADIDISDADINQCDATHYYYDQTYDSVVLTLEGTHKCHSETSQCIFTKGQGWLRGGYKCQCRDGYHSAVTSLGPMFNGSVVEQAFEDKTRGKNPSYDYMFFCKKCALGCDVCSDDSPCLSSYNWAFRISLLTITVLCIAFTVVLGCYIYRFRKLKVIKVASPIFLCITLLGCSIMYSETAAIFPVLDVWTCVMTKWTRHLGFCVTYSALLLKTWRVSLTYRVKSAHKLKLTDKQLLQWLFPILLVMAIYLSTWTISAPPEAIFLVDWNGLKFKQCDYNWWDHSLVIGEFLFLLWGIKVCFNVRNAESFFNEAKYITYAIYNITLVNIAMIFIHILILPNAGPDIKYFFGFFYRVVKGEGDLWDNRVRARGVTASFSINGVGLVHEETTDLYQENEELKEEIQKLASQVEVMKICQMEFKNRHLPKSKHGGNQTTGNSMTITSNVSGTGTSSQSPIVKAIYSKFETNDPNSQRISPNAELISEKAAENTNMWLIASGVDMGSTTIVGDAVRDYVTEAKYKKGVEYEKSFSKFNFIGIADEEMLKYSQTIVSSQEPKIMVSTGPESRVKPEKYELNQNLTHYILIKDETTNKSGVNSFLIKFITFLAVNQSQALKAKQKLMDGQTDDDKDLMSIERNEIPVVSIVMKGGYNSSRLVLQQIKNSLPVVVLRGSGGLADLLAFVDNEIRDRCMNVWNAEFVETYLKPELTIKIIDMFPKLGTNLLLCDTFRTRILESIRESRKEEQSFLTVINMFDTFSCNLEKLSEYLLLALFRSKRPKHPETEVTPANVTTAQRIPTDQITKDLNLCVDWSCPEVAKEEVLPKDPKFALSSQKKLFEDSLLRTNCIDFVDLFLSQKFKIRTFITPKRVKRLFRKIHSRETVCWETILGRSPDERQSSKTFLNRELNWLVEASAGVANFLEEDELDMYVTQQFMCSEKVAEKKSLLLLVLWAVLDFRKDLVRILWRHCDQPIHMALTIAICYDRLSWYVIEEGLKNELKEECQQFVTFASNVLDICYKDSFKRTSQVLNESSKEYSFKRPVDLAAFGRFRQFFTHPACQRWLTDKFYGNISVRELRTNCFRLPTLMKLLLSAYLLFPIYFWKLLLSAYLLFPIYFWVRLPNYEGEAVIGEEDSDDEDEEVTITSHRRSNSHQKLANHTKNPNDLDTGSASDASTDSNVLSEDKRTTGAANSTHKKNTAKKSKSNIKPEIKKFSTESIMEKRVLYHRQPPLWLLVYETWTAPITKFWNFQFFYTLYLSIFSVAVLYPRCGNFYLDLCVCIWTALI</sequence>
<evidence type="ECO:0000256" key="17">
    <source>
        <dbReference type="SAM" id="Coils"/>
    </source>
</evidence>
<feature type="compositionally biased region" description="Acidic residues" evidence="18">
    <location>
        <begin position="1388"/>
        <end position="1398"/>
    </location>
</feature>
<keyword evidence="11" id="KW-0675">Receptor</keyword>
<dbReference type="PANTHER" id="PTHR32546:SF16">
    <property type="entry name" value="G-PROTEIN COUPLED RECEPTOR CG31760-RELATED"/>
    <property type="match status" value="1"/>
</dbReference>
<dbReference type="GO" id="GO:0043005">
    <property type="term" value="C:neuron projection"/>
    <property type="evidence" value="ECO:0007669"/>
    <property type="project" value="UniProtKB-SubCell"/>
</dbReference>
<dbReference type="GO" id="GO:0045211">
    <property type="term" value="C:postsynaptic membrane"/>
    <property type="evidence" value="ECO:0007669"/>
    <property type="project" value="UniProtKB-SubCell"/>
</dbReference>
<keyword evidence="22" id="KW-1185">Reference proteome</keyword>
<dbReference type="InterPro" id="IPR054714">
    <property type="entry name" value="GPR158_179_extracellular"/>
</dbReference>
<keyword evidence="14" id="KW-0628">Postsynaptic cell membrane</keyword>
<feature type="transmembrane region" description="Helical" evidence="19">
    <location>
        <begin position="20"/>
        <end position="41"/>
    </location>
</feature>
<feature type="transmembrane region" description="Helical" evidence="19">
    <location>
        <begin position="385"/>
        <end position="410"/>
    </location>
</feature>
<evidence type="ECO:0000256" key="7">
    <source>
        <dbReference type="ARBA" id="ARBA00023018"/>
    </source>
</evidence>
<dbReference type="InterPro" id="IPR041491">
    <property type="entry name" value="TRPM_SLOG"/>
</dbReference>
<evidence type="ECO:0000313" key="22">
    <source>
        <dbReference type="Proteomes" id="UP000728032"/>
    </source>
</evidence>
<comment type="similarity">
    <text evidence="2">Belongs to the G-protein coupled receptor 3 family.</text>
</comment>
<dbReference type="InterPro" id="IPR017978">
    <property type="entry name" value="GPCR_3_C"/>
</dbReference>
<feature type="transmembrane region" description="Helical" evidence="19">
    <location>
        <begin position="496"/>
        <end position="518"/>
    </location>
</feature>
<dbReference type="PANTHER" id="PTHR32546">
    <property type="entry name" value="G-PROTEIN COUPLED RECEPTOR 158-RELATED"/>
    <property type="match status" value="1"/>
</dbReference>
<feature type="transmembrane region" description="Helical" evidence="19">
    <location>
        <begin position="578"/>
        <end position="598"/>
    </location>
</feature>
<dbReference type="Pfam" id="PF22572">
    <property type="entry name" value="GPR158_179_EC"/>
    <property type="match status" value="1"/>
</dbReference>
<evidence type="ECO:0000256" key="12">
    <source>
        <dbReference type="ARBA" id="ARBA00023180"/>
    </source>
</evidence>
<keyword evidence="5" id="KW-0732">Signal</keyword>
<evidence type="ECO:0000256" key="1">
    <source>
        <dbReference type="ARBA" id="ARBA00004487"/>
    </source>
</evidence>
<evidence type="ECO:0000256" key="16">
    <source>
        <dbReference type="ARBA" id="ARBA00034104"/>
    </source>
</evidence>
<gene>
    <name evidence="21" type="ORF">ONB1V03_LOCUS8455</name>
</gene>
<keyword evidence="9 19" id="KW-0472">Membrane</keyword>
<dbReference type="Pfam" id="PF00003">
    <property type="entry name" value="7tm_3"/>
    <property type="match status" value="1"/>
</dbReference>